<keyword evidence="2 5" id="KW-0012">Acyltransferase</keyword>
<dbReference type="AlphaFoldDB" id="A0A4V2F4B4"/>
<dbReference type="EMBL" id="SGXD01000003">
    <property type="protein sequence ID" value="RZS87017.1"/>
    <property type="molecule type" value="Genomic_DNA"/>
</dbReference>
<dbReference type="CDD" id="cd07989">
    <property type="entry name" value="LPLAT_AGPAT-like"/>
    <property type="match status" value="1"/>
</dbReference>
<organism evidence="5 6">
    <name type="scientific">Motilibacter rhizosphaerae</name>
    <dbReference type="NCBI Taxonomy" id="598652"/>
    <lineage>
        <taxon>Bacteria</taxon>
        <taxon>Bacillati</taxon>
        <taxon>Actinomycetota</taxon>
        <taxon>Actinomycetes</taxon>
        <taxon>Motilibacterales</taxon>
        <taxon>Motilibacteraceae</taxon>
        <taxon>Motilibacter</taxon>
    </lineage>
</organism>
<keyword evidence="1 5" id="KW-0808">Transferase</keyword>
<protein>
    <submittedName>
        <fullName evidence="5">1-acyl-sn-glycerol-3-phosphate acyltransferase</fullName>
    </submittedName>
</protein>
<sequence>MLARRPKEGPFRQGPAYRTAVDVLKPLLMVLTHKDWSGLEHVPADGGVILVVNHLSVVDPIGTARFVHDTGRRPRFLIKSSLFEVPLVGWVFRGSGQIPVHRDSRDAAKAFRAAVKAVQEGECVVIYPEGTTTKDPGMWPMQARTGAARIALLTKCPVIPVAQWGAQEILPRGAKVPKLLPRKRLAFRVGPPVPLEDLRERPMTAEVLRDATERILGAITHELEVLRGEQAPAERYDPKGDEKSGGAA</sequence>
<dbReference type="GO" id="GO:0005886">
    <property type="term" value="C:plasma membrane"/>
    <property type="evidence" value="ECO:0007669"/>
    <property type="project" value="TreeGrafter"/>
</dbReference>
<evidence type="ECO:0000256" key="1">
    <source>
        <dbReference type="ARBA" id="ARBA00022679"/>
    </source>
</evidence>
<evidence type="ECO:0000259" key="4">
    <source>
        <dbReference type="SMART" id="SM00563"/>
    </source>
</evidence>
<dbReference type="SMART" id="SM00563">
    <property type="entry name" value="PlsC"/>
    <property type="match status" value="1"/>
</dbReference>
<dbReference type="PANTHER" id="PTHR10434:SF55">
    <property type="entry name" value="POSSIBLE ACYLTRANSFERASE"/>
    <property type="match status" value="1"/>
</dbReference>
<dbReference type="InterPro" id="IPR002123">
    <property type="entry name" value="Plipid/glycerol_acylTrfase"/>
</dbReference>
<dbReference type="GO" id="GO:0006654">
    <property type="term" value="P:phosphatidic acid biosynthetic process"/>
    <property type="evidence" value="ECO:0007669"/>
    <property type="project" value="TreeGrafter"/>
</dbReference>
<dbReference type="PANTHER" id="PTHR10434">
    <property type="entry name" value="1-ACYL-SN-GLYCEROL-3-PHOSPHATE ACYLTRANSFERASE"/>
    <property type="match status" value="1"/>
</dbReference>
<evidence type="ECO:0000256" key="3">
    <source>
        <dbReference type="SAM" id="MobiDB-lite"/>
    </source>
</evidence>
<name>A0A4V2F4B4_9ACTN</name>
<gene>
    <name evidence="5" type="ORF">EV189_2437</name>
</gene>
<dbReference type="SUPFAM" id="SSF69593">
    <property type="entry name" value="Glycerol-3-phosphate (1)-acyltransferase"/>
    <property type="match status" value="1"/>
</dbReference>
<keyword evidence="6" id="KW-1185">Reference proteome</keyword>
<evidence type="ECO:0000313" key="5">
    <source>
        <dbReference type="EMBL" id="RZS87017.1"/>
    </source>
</evidence>
<dbReference type="Pfam" id="PF01553">
    <property type="entry name" value="Acyltransferase"/>
    <property type="match status" value="1"/>
</dbReference>
<feature type="domain" description="Phospholipid/glycerol acyltransferase" evidence="4">
    <location>
        <begin position="48"/>
        <end position="166"/>
    </location>
</feature>
<dbReference type="Proteomes" id="UP000293638">
    <property type="component" value="Unassembled WGS sequence"/>
</dbReference>
<accession>A0A4V2F4B4</accession>
<reference evidence="5 6" key="1">
    <citation type="submission" date="2019-02" db="EMBL/GenBank/DDBJ databases">
        <title>Genomic Encyclopedia of Type Strains, Phase IV (KMG-IV): sequencing the most valuable type-strain genomes for metagenomic binning, comparative biology and taxonomic classification.</title>
        <authorList>
            <person name="Goeker M."/>
        </authorList>
    </citation>
    <scope>NUCLEOTIDE SEQUENCE [LARGE SCALE GENOMIC DNA]</scope>
    <source>
        <strain evidence="5 6">DSM 45622</strain>
    </source>
</reference>
<proteinExistence type="predicted"/>
<dbReference type="GO" id="GO:0003841">
    <property type="term" value="F:1-acylglycerol-3-phosphate O-acyltransferase activity"/>
    <property type="evidence" value="ECO:0007669"/>
    <property type="project" value="TreeGrafter"/>
</dbReference>
<feature type="region of interest" description="Disordered" evidence="3">
    <location>
        <begin position="227"/>
        <end position="248"/>
    </location>
</feature>
<comment type="caution">
    <text evidence="5">The sequence shown here is derived from an EMBL/GenBank/DDBJ whole genome shotgun (WGS) entry which is preliminary data.</text>
</comment>
<evidence type="ECO:0000313" key="6">
    <source>
        <dbReference type="Proteomes" id="UP000293638"/>
    </source>
</evidence>
<evidence type="ECO:0000256" key="2">
    <source>
        <dbReference type="ARBA" id="ARBA00023315"/>
    </source>
</evidence>